<evidence type="ECO:0000256" key="1">
    <source>
        <dbReference type="ARBA" id="ARBA00006484"/>
    </source>
</evidence>
<evidence type="ECO:0000256" key="2">
    <source>
        <dbReference type="ARBA" id="ARBA00023002"/>
    </source>
</evidence>
<dbReference type="GO" id="GO:0016020">
    <property type="term" value="C:membrane"/>
    <property type="evidence" value="ECO:0007669"/>
    <property type="project" value="TreeGrafter"/>
</dbReference>
<accession>A0A840A2V5</accession>
<dbReference type="PRINTS" id="PR00081">
    <property type="entry name" value="GDHRDH"/>
</dbReference>
<evidence type="ECO:0000313" key="5">
    <source>
        <dbReference type="EMBL" id="MBB3891831.1"/>
    </source>
</evidence>
<dbReference type="InterPro" id="IPR057326">
    <property type="entry name" value="KR_dom"/>
</dbReference>
<dbReference type="Proteomes" id="UP000530564">
    <property type="component" value="Unassembled WGS sequence"/>
</dbReference>
<dbReference type="Pfam" id="PF00106">
    <property type="entry name" value="adh_short"/>
    <property type="match status" value="1"/>
</dbReference>
<dbReference type="AlphaFoldDB" id="A0A840A2V5"/>
<sequence length="380" mass="40012">MAVKLKPLADQVIVITGASSGIGLATARKAAKAGAAVVLAARNGEALRAICEDINVQGGRAHAVVADVGAPEDVDKIARAAIARFGHFDTWVNDAGVGLYGELADTTAEDHERLFRTNYFGVVNGSLEAVKHFRENHRAGAVINVGSALSDVAAPLMGAYSASKHAVKGFTNALRLEVLREQIPVSVTLIKPSSVSTPFADHARNMMDQPASVPPPRYAPEVVADAILHAAVHPIRDIAVGSGARPMAIGSAAAPILVDRMMARMMPPMTRRRGDKPTRDSLHAHGVDGMTESEHLKGRRFSVYTEVQKRPGLTLGLGALAVVGIAAFLGRDGLSKNARPMLAKAARPLLMRAAMQRPAAAARLVARHPGRAARLAAALR</sequence>
<dbReference type="PRINTS" id="PR00080">
    <property type="entry name" value="SDRFAMILY"/>
</dbReference>
<dbReference type="GO" id="GO:0016491">
    <property type="term" value="F:oxidoreductase activity"/>
    <property type="evidence" value="ECO:0007669"/>
    <property type="project" value="UniProtKB-KW"/>
</dbReference>
<comment type="caution">
    <text evidence="5">The sequence shown here is derived from an EMBL/GenBank/DDBJ whole genome shotgun (WGS) entry which is preliminary data.</text>
</comment>
<dbReference type="InterPro" id="IPR036291">
    <property type="entry name" value="NAD(P)-bd_dom_sf"/>
</dbReference>
<comment type="similarity">
    <text evidence="1 3">Belongs to the short-chain dehydrogenases/reductases (SDR) family.</text>
</comment>
<reference evidence="5 6" key="1">
    <citation type="submission" date="2020-08" db="EMBL/GenBank/DDBJ databases">
        <title>Genomic Encyclopedia of Type Strains, Phase IV (KMG-IV): sequencing the most valuable type-strain genomes for metagenomic binning, comparative biology and taxonomic classification.</title>
        <authorList>
            <person name="Goeker M."/>
        </authorList>
    </citation>
    <scope>NUCLEOTIDE SEQUENCE [LARGE SCALE GENOMIC DNA]</scope>
    <source>
        <strain evidence="5 6">DSM 21793</strain>
    </source>
</reference>
<dbReference type="EMBL" id="JACIDK010000003">
    <property type="protein sequence ID" value="MBB3891831.1"/>
    <property type="molecule type" value="Genomic_DNA"/>
</dbReference>
<dbReference type="NCBIfam" id="NF005495">
    <property type="entry name" value="PRK07109.1"/>
    <property type="match status" value="1"/>
</dbReference>
<dbReference type="PROSITE" id="PS00061">
    <property type="entry name" value="ADH_SHORT"/>
    <property type="match status" value="1"/>
</dbReference>
<evidence type="ECO:0000256" key="3">
    <source>
        <dbReference type="RuleBase" id="RU000363"/>
    </source>
</evidence>
<feature type="domain" description="Ketoreductase" evidence="4">
    <location>
        <begin position="11"/>
        <end position="186"/>
    </location>
</feature>
<protein>
    <submittedName>
        <fullName evidence="5">Short-subunit dehydrogenase</fullName>
    </submittedName>
</protein>
<dbReference type="SMART" id="SM00822">
    <property type="entry name" value="PKS_KR"/>
    <property type="match status" value="1"/>
</dbReference>
<dbReference type="PANTHER" id="PTHR44196:SF1">
    <property type="entry name" value="DEHYDROGENASE_REDUCTASE SDR FAMILY MEMBER 7B"/>
    <property type="match status" value="1"/>
</dbReference>
<dbReference type="Gene3D" id="3.40.50.720">
    <property type="entry name" value="NAD(P)-binding Rossmann-like Domain"/>
    <property type="match status" value="1"/>
</dbReference>
<dbReference type="SUPFAM" id="SSF51735">
    <property type="entry name" value="NAD(P)-binding Rossmann-fold domains"/>
    <property type="match status" value="1"/>
</dbReference>
<dbReference type="PANTHER" id="PTHR44196">
    <property type="entry name" value="DEHYDROGENASE/REDUCTASE SDR FAMILY MEMBER 7B"/>
    <property type="match status" value="1"/>
</dbReference>
<gene>
    <name evidence="5" type="ORF">GGQ61_002559</name>
</gene>
<name>A0A840A2V5_9CAUL</name>
<evidence type="ECO:0000313" key="6">
    <source>
        <dbReference type="Proteomes" id="UP000530564"/>
    </source>
</evidence>
<organism evidence="5 6">
    <name type="scientific">Phenylobacterium haematophilum</name>
    <dbReference type="NCBI Taxonomy" id="98513"/>
    <lineage>
        <taxon>Bacteria</taxon>
        <taxon>Pseudomonadati</taxon>
        <taxon>Pseudomonadota</taxon>
        <taxon>Alphaproteobacteria</taxon>
        <taxon>Caulobacterales</taxon>
        <taxon>Caulobacteraceae</taxon>
        <taxon>Phenylobacterium</taxon>
    </lineage>
</organism>
<evidence type="ECO:0000259" key="4">
    <source>
        <dbReference type="SMART" id="SM00822"/>
    </source>
</evidence>
<proteinExistence type="inferred from homology"/>
<keyword evidence="6" id="KW-1185">Reference proteome</keyword>
<dbReference type="InterPro" id="IPR020904">
    <property type="entry name" value="Sc_DH/Rdtase_CS"/>
</dbReference>
<dbReference type="RefSeq" id="WP_183773300.1">
    <property type="nucleotide sequence ID" value="NZ_JACIDK010000003.1"/>
</dbReference>
<dbReference type="InterPro" id="IPR002347">
    <property type="entry name" value="SDR_fam"/>
</dbReference>
<keyword evidence="2" id="KW-0560">Oxidoreductase</keyword>